<keyword evidence="2" id="KW-1185">Reference proteome</keyword>
<feature type="region of interest" description="Disordered" evidence="1">
    <location>
        <begin position="49"/>
        <end position="112"/>
    </location>
</feature>
<protein>
    <submittedName>
        <fullName evidence="3">Serum response factor homolog B-like</fullName>
    </submittedName>
</protein>
<dbReference type="InParanoid" id="A0A6P8Z007"/>
<gene>
    <name evidence="3" type="primary">LOC117647902</name>
</gene>
<dbReference type="KEGG" id="tpal:117647902"/>
<sequence length="229" mass="26887">MGNIHCSYDNAFVTANNLKMPKLTVFTLEGNIYQLSNFARRLNATQRGRPYHRRRLYRNNDNNGGSSSFRNENNLIDISSSTTHSNGDNENNYNDQYSQETQDEPQYSDYNNNRNVVSVQNHETPIQRDRNTQSDDRNQNIIHNIPEQIMENIIQEQSNNRSFNTRVFMNRQVLLHHTTPDCNEEVTNELQSQMNQLKIQQPKPLRMSNQQLSIKVSTNCNFQNLYLER</sequence>
<dbReference type="GeneID" id="117647902"/>
<proteinExistence type="predicted"/>
<dbReference type="Proteomes" id="UP000515158">
    <property type="component" value="Unplaced"/>
</dbReference>
<accession>A0A6P8Z007</accession>
<evidence type="ECO:0000313" key="3">
    <source>
        <dbReference type="RefSeq" id="XP_034245768.1"/>
    </source>
</evidence>
<feature type="compositionally biased region" description="Polar residues" evidence="1">
    <location>
        <begin position="59"/>
        <end position="112"/>
    </location>
</feature>
<reference evidence="3" key="1">
    <citation type="submission" date="2025-08" db="UniProtKB">
        <authorList>
            <consortium name="RefSeq"/>
        </authorList>
    </citation>
    <scope>IDENTIFICATION</scope>
    <source>
        <tissue evidence="3">Total insect</tissue>
    </source>
</reference>
<evidence type="ECO:0000313" key="2">
    <source>
        <dbReference type="Proteomes" id="UP000515158"/>
    </source>
</evidence>
<dbReference type="AlphaFoldDB" id="A0A6P8Z007"/>
<organism evidence="3">
    <name type="scientific">Thrips palmi</name>
    <name type="common">Melon thrips</name>
    <dbReference type="NCBI Taxonomy" id="161013"/>
    <lineage>
        <taxon>Eukaryota</taxon>
        <taxon>Metazoa</taxon>
        <taxon>Ecdysozoa</taxon>
        <taxon>Arthropoda</taxon>
        <taxon>Hexapoda</taxon>
        <taxon>Insecta</taxon>
        <taxon>Pterygota</taxon>
        <taxon>Neoptera</taxon>
        <taxon>Paraneoptera</taxon>
        <taxon>Thysanoptera</taxon>
        <taxon>Terebrantia</taxon>
        <taxon>Thripoidea</taxon>
        <taxon>Thripidae</taxon>
        <taxon>Thrips</taxon>
    </lineage>
</organism>
<name>A0A6P8Z007_THRPL</name>
<evidence type="ECO:0000256" key="1">
    <source>
        <dbReference type="SAM" id="MobiDB-lite"/>
    </source>
</evidence>
<dbReference type="RefSeq" id="XP_034245768.1">
    <property type="nucleotide sequence ID" value="XM_034389877.1"/>
</dbReference>